<proteinExistence type="predicted"/>
<sequence length="320" mass="36777">MPKAAIFLHDHPNFADLIRQVGQAQRVSSYLVEKDYWLMHSLWGLQQQGWTFQLKGGTSLSKGHQIIQRFSEDIDLRIEPPADRDVKTGKNQDKPAHVETRRLYFDWLAEQIATKGIAGFEAVERDTEYDDAKYRSAGIRLRYPVHTEYLPGIKEGILLEVGFDDTAPNMPCTITSWALDAALKSTVKVIDNRALAVPCYSPAYTFVEKLQTVSTKFRQQQDAEVFPKNFLRHYYDLYCLLDNPEVQAFLGTTAYHARKKERFRAGDNLHIASNEAFLLTDSSVRALYDSKYRETASLYYAGQVPFQSILERLAQYLDRM</sequence>
<evidence type="ECO:0000313" key="2">
    <source>
        <dbReference type="Proteomes" id="UP000515733"/>
    </source>
</evidence>
<dbReference type="EMBL" id="LR778301">
    <property type="protein sequence ID" value="CAB1368967.1"/>
    <property type="molecule type" value="Genomic_DNA"/>
</dbReference>
<keyword evidence="2" id="KW-1185">Reference proteome</keyword>
<dbReference type="Proteomes" id="UP000515733">
    <property type="component" value="Chromosome"/>
</dbReference>
<dbReference type="Gene3D" id="3.10.450.620">
    <property type="entry name" value="JHP933, nucleotidyltransferase-like core domain"/>
    <property type="match status" value="1"/>
</dbReference>
<dbReference type="RefSeq" id="WP_145768985.1">
    <property type="nucleotide sequence ID" value="NZ_LR778301.1"/>
</dbReference>
<accession>A0A6S6XVV2</accession>
<organism evidence="1 2">
    <name type="scientific">Denitratisoma oestradiolicum</name>
    <dbReference type="NCBI Taxonomy" id="311182"/>
    <lineage>
        <taxon>Bacteria</taxon>
        <taxon>Pseudomonadati</taxon>
        <taxon>Pseudomonadota</taxon>
        <taxon>Betaproteobacteria</taxon>
        <taxon>Nitrosomonadales</taxon>
        <taxon>Sterolibacteriaceae</taxon>
        <taxon>Denitratisoma</taxon>
    </lineage>
</organism>
<evidence type="ECO:0008006" key="3">
    <source>
        <dbReference type="Google" id="ProtNLM"/>
    </source>
</evidence>
<dbReference type="AlphaFoldDB" id="A0A6S6XVV2"/>
<protein>
    <recommendedName>
        <fullName evidence="3">Nucleotidyl transferase AbiEii/AbiGii toxin family protein</fullName>
    </recommendedName>
</protein>
<evidence type="ECO:0000313" key="1">
    <source>
        <dbReference type="EMBL" id="CAB1368967.1"/>
    </source>
</evidence>
<gene>
    <name evidence="1" type="ORF">DENOEST_1802</name>
</gene>
<dbReference type="OrthoDB" id="9780929at2"/>
<reference evidence="1 2" key="1">
    <citation type="submission" date="2020-03" db="EMBL/GenBank/DDBJ databases">
        <authorList>
            <consortium name="Genoscope - CEA"/>
            <person name="William W."/>
        </authorList>
    </citation>
    <scope>NUCLEOTIDE SEQUENCE [LARGE SCALE GENOMIC DNA]</scope>
    <source>
        <strain evidence="2">DSM 16959</strain>
    </source>
</reference>
<name>A0A6S6XVV2_9PROT</name>
<dbReference type="KEGG" id="doe:DENOEST_1802"/>
<dbReference type="Pfam" id="PF08843">
    <property type="entry name" value="AbiEii"/>
    <property type="match status" value="1"/>
</dbReference>
<dbReference type="InterPro" id="IPR014942">
    <property type="entry name" value="AbiEii"/>
</dbReference>